<evidence type="ECO:0000256" key="10">
    <source>
        <dbReference type="ARBA" id="ARBA00022840"/>
    </source>
</evidence>
<evidence type="ECO:0000259" key="21">
    <source>
        <dbReference type="PROSITE" id="PS50011"/>
    </source>
</evidence>
<feature type="transmembrane region" description="Helical" evidence="19">
    <location>
        <begin position="360"/>
        <end position="389"/>
    </location>
</feature>
<evidence type="ECO:0000313" key="23">
    <source>
        <dbReference type="EnsemblPlants" id="QL04p002542:mrna"/>
    </source>
</evidence>
<accession>A0A7N2LAL9</accession>
<dbReference type="PROSITE" id="PS50011">
    <property type="entry name" value="PROTEIN_KINASE_DOM"/>
    <property type="match status" value="1"/>
</dbReference>
<feature type="chain" id="PRO_5029507859" description="non-specific serine/threonine protein kinase" evidence="20">
    <location>
        <begin position="30"/>
        <end position="686"/>
    </location>
</feature>
<dbReference type="InterPro" id="IPR001245">
    <property type="entry name" value="Ser-Thr/Tyr_kinase_cat_dom"/>
</dbReference>
<evidence type="ECO:0000256" key="2">
    <source>
        <dbReference type="ARBA" id="ARBA00012513"/>
    </source>
</evidence>
<keyword evidence="24" id="KW-1185">Reference proteome</keyword>
<dbReference type="InterPro" id="IPR036426">
    <property type="entry name" value="Bulb-type_lectin_dom_sf"/>
</dbReference>
<keyword evidence="10 18" id="KW-0067">ATP-binding</keyword>
<dbReference type="GO" id="GO:0005524">
    <property type="term" value="F:ATP binding"/>
    <property type="evidence" value="ECO:0007669"/>
    <property type="project" value="UniProtKB-UniRule"/>
</dbReference>
<comment type="subcellular location">
    <subcellularLocation>
        <location evidence="1">Membrane</location>
        <topology evidence="1">Single-pass type I membrane protein</topology>
    </subcellularLocation>
</comment>
<dbReference type="SMART" id="SM00220">
    <property type="entry name" value="S_TKc"/>
    <property type="match status" value="1"/>
</dbReference>
<comment type="catalytic activity">
    <reaction evidence="17">
        <text>L-seryl-[protein] + ATP = O-phospho-L-seryl-[protein] + ADP + H(+)</text>
        <dbReference type="Rhea" id="RHEA:17989"/>
        <dbReference type="Rhea" id="RHEA-COMP:9863"/>
        <dbReference type="Rhea" id="RHEA-COMP:11604"/>
        <dbReference type="ChEBI" id="CHEBI:15378"/>
        <dbReference type="ChEBI" id="CHEBI:29999"/>
        <dbReference type="ChEBI" id="CHEBI:30616"/>
        <dbReference type="ChEBI" id="CHEBI:83421"/>
        <dbReference type="ChEBI" id="CHEBI:456216"/>
        <dbReference type="EC" id="2.7.11.1"/>
    </reaction>
</comment>
<dbReference type="GO" id="GO:0004674">
    <property type="term" value="F:protein serine/threonine kinase activity"/>
    <property type="evidence" value="ECO:0007669"/>
    <property type="project" value="UniProtKB-KW"/>
</dbReference>
<feature type="signal peptide" evidence="20">
    <location>
        <begin position="1"/>
        <end position="29"/>
    </location>
</feature>
<dbReference type="Proteomes" id="UP000594261">
    <property type="component" value="Chromosome 4"/>
</dbReference>
<keyword evidence="8 18" id="KW-0547">Nucleotide-binding</keyword>
<keyword evidence="9" id="KW-0418">Kinase</keyword>
<keyword evidence="7 20" id="KW-0732">Signal</keyword>
<keyword evidence="13" id="KW-1015">Disulfide bond</keyword>
<dbReference type="SUPFAM" id="SSF51110">
    <property type="entry name" value="alpha-D-mannose-specific plant lectins"/>
    <property type="match status" value="1"/>
</dbReference>
<evidence type="ECO:0000256" key="9">
    <source>
        <dbReference type="ARBA" id="ARBA00022777"/>
    </source>
</evidence>
<evidence type="ECO:0000256" key="12">
    <source>
        <dbReference type="ARBA" id="ARBA00023136"/>
    </source>
</evidence>
<dbReference type="EC" id="2.7.11.1" evidence="2"/>
<dbReference type="InterPro" id="IPR051343">
    <property type="entry name" value="G-type_lectin_kinases/EP1-like"/>
</dbReference>
<name>A0A7N2LAL9_QUELO</name>
<evidence type="ECO:0000256" key="1">
    <source>
        <dbReference type="ARBA" id="ARBA00004479"/>
    </source>
</evidence>
<dbReference type="Gene3D" id="2.90.10.10">
    <property type="entry name" value="Bulb-type lectin domain"/>
    <property type="match status" value="1"/>
</dbReference>
<dbReference type="CDD" id="cd01098">
    <property type="entry name" value="PAN_AP_plant"/>
    <property type="match status" value="1"/>
</dbReference>
<comment type="catalytic activity">
    <reaction evidence="16">
        <text>L-threonyl-[protein] + ATP = O-phospho-L-threonyl-[protein] + ADP + H(+)</text>
        <dbReference type="Rhea" id="RHEA:46608"/>
        <dbReference type="Rhea" id="RHEA-COMP:11060"/>
        <dbReference type="Rhea" id="RHEA-COMP:11605"/>
        <dbReference type="ChEBI" id="CHEBI:15378"/>
        <dbReference type="ChEBI" id="CHEBI:30013"/>
        <dbReference type="ChEBI" id="CHEBI:30616"/>
        <dbReference type="ChEBI" id="CHEBI:61977"/>
        <dbReference type="ChEBI" id="CHEBI:456216"/>
        <dbReference type="EC" id="2.7.11.1"/>
    </reaction>
</comment>
<dbReference type="InParanoid" id="A0A7N2LAL9"/>
<keyword evidence="4" id="KW-0245">EGF-like domain</keyword>
<evidence type="ECO:0000256" key="6">
    <source>
        <dbReference type="ARBA" id="ARBA00022692"/>
    </source>
</evidence>
<keyword evidence="5" id="KW-0808">Transferase</keyword>
<evidence type="ECO:0000256" key="3">
    <source>
        <dbReference type="ARBA" id="ARBA00022527"/>
    </source>
</evidence>
<evidence type="ECO:0000256" key="11">
    <source>
        <dbReference type="ARBA" id="ARBA00022989"/>
    </source>
</evidence>
<proteinExistence type="predicted"/>
<dbReference type="InterPro" id="IPR001480">
    <property type="entry name" value="Bulb-type_lectin_dom"/>
</dbReference>
<evidence type="ECO:0000256" key="14">
    <source>
        <dbReference type="ARBA" id="ARBA00023170"/>
    </source>
</evidence>
<protein>
    <recommendedName>
        <fullName evidence="2">non-specific serine/threonine protein kinase</fullName>
        <ecNumber evidence="2">2.7.11.1</ecNumber>
    </recommendedName>
</protein>
<evidence type="ECO:0000256" key="19">
    <source>
        <dbReference type="SAM" id="Phobius"/>
    </source>
</evidence>
<dbReference type="InterPro" id="IPR008271">
    <property type="entry name" value="Ser/Thr_kinase_AS"/>
</dbReference>
<evidence type="ECO:0000256" key="8">
    <source>
        <dbReference type="ARBA" id="ARBA00022741"/>
    </source>
</evidence>
<dbReference type="InterPro" id="IPR011009">
    <property type="entry name" value="Kinase-like_dom_sf"/>
</dbReference>
<dbReference type="FunFam" id="3.30.200.20:FF:000059">
    <property type="entry name" value="S-receptor-like serine/threonine-protein kinase"/>
    <property type="match status" value="1"/>
</dbReference>
<feature type="binding site" evidence="18">
    <location>
        <position position="452"/>
    </location>
    <ligand>
        <name>ATP</name>
        <dbReference type="ChEBI" id="CHEBI:30616"/>
    </ligand>
</feature>
<dbReference type="GO" id="GO:0016020">
    <property type="term" value="C:membrane"/>
    <property type="evidence" value="ECO:0007669"/>
    <property type="project" value="UniProtKB-SubCell"/>
</dbReference>
<dbReference type="PROSITE" id="PS00107">
    <property type="entry name" value="PROTEIN_KINASE_ATP"/>
    <property type="match status" value="1"/>
</dbReference>
<organism evidence="23 24">
    <name type="scientific">Quercus lobata</name>
    <name type="common">Valley oak</name>
    <dbReference type="NCBI Taxonomy" id="97700"/>
    <lineage>
        <taxon>Eukaryota</taxon>
        <taxon>Viridiplantae</taxon>
        <taxon>Streptophyta</taxon>
        <taxon>Embryophyta</taxon>
        <taxon>Tracheophyta</taxon>
        <taxon>Spermatophyta</taxon>
        <taxon>Magnoliopsida</taxon>
        <taxon>eudicotyledons</taxon>
        <taxon>Gunneridae</taxon>
        <taxon>Pentapetalae</taxon>
        <taxon>rosids</taxon>
        <taxon>fabids</taxon>
        <taxon>Fagales</taxon>
        <taxon>Fagaceae</taxon>
        <taxon>Quercus</taxon>
    </lineage>
</organism>
<evidence type="ECO:0000256" key="17">
    <source>
        <dbReference type="ARBA" id="ARBA00048679"/>
    </source>
</evidence>
<evidence type="ECO:0000256" key="4">
    <source>
        <dbReference type="ARBA" id="ARBA00022536"/>
    </source>
</evidence>
<evidence type="ECO:0000256" key="20">
    <source>
        <dbReference type="SAM" id="SignalP"/>
    </source>
</evidence>
<dbReference type="PROSITE" id="PS00108">
    <property type="entry name" value="PROTEIN_KINASE_ST"/>
    <property type="match status" value="1"/>
</dbReference>
<evidence type="ECO:0000259" key="22">
    <source>
        <dbReference type="PROSITE" id="PS50927"/>
    </source>
</evidence>
<dbReference type="Gene3D" id="3.30.200.20">
    <property type="entry name" value="Phosphorylase Kinase, domain 1"/>
    <property type="match status" value="1"/>
</dbReference>
<keyword evidence="15" id="KW-0325">Glycoprotein</keyword>
<evidence type="ECO:0000256" key="18">
    <source>
        <dbReference type="PROSITE-ProRule" id="PRU10141"/>
    </source>
</evidence>
<dbReference type="AlphaFoldDB" id="A0A7N2LAL9"/>
<evidence type="ECO:0000256" key="7">
    <source>
        <dbReference type="ARBA" id="ARBA00022729"/>
    </source>
</evidence>
<keyword evidence="6 19" id="KW-0812">Transmembrane</keyword>
<feature type="domain" description="Protein kinase" evidence="21">
    <location>
        <begin position="421"/>
        <end position="686"/>
    </location>
</feature>
<feature type="domain" description="Bulb-type lectin" evidence="22">
    <location>
        <begin position="44"/>
        <end position="167"/>
    </location>
</feature>
<evidence type="ECO:0000256" key="5">
    <source>
        <dbReference type="ARBA" id="ARBA00022679"/>
    </source>
</evidence>
<keyword evidence="12 19" id="KW-0472">Membrane</keyword>
<dbReference type="EnsemblPlants" id="QL04p002542:mrna">
    <property type="protein sequence ID" value="QL04p002542:mrna"/>
    <property type="gene ID" value="QL04p002542"/>
</dbReference>
<keyword evidence="11 19" id="KW-1133">Transmembrane helix</keyword>
<dbReference type="FunFam" id="1.10.510.10:FF:000537">
    <property type="entry name" value="Putative receptor-like protein kinase"/>
    <property type="match status" value="1"/>
</dbReference>
<evidence type="ECO:0000256" key="16">
    <source>
        <dbReference type="ARBA" id="ARBA00047899"/>
    </source>
</evidence>
<sequence length="686" mass="76943">MAMVTSTLHHCCSPFLLLLLLPLVPTVFTYTKDDCNILLNSPASVTDQDINPLFTSRSVEFSFGFRRFQINEKESQFLLAVWFTKTKDQTIVWSANGNEPAPQGSTLMQNSSSAFVLNDPNDRVMEGSRSHQSTTNYSYGRFQLSLQLDGNLLIFTEAGYMYVQDANNSTNIFNLTQEDPGSKDSFYHMARIDYNGVFRIYKHLRQQDTSCGSCPSTWDPVQGIPGITDICGVFDANTFVGGFCGLNGVCRTSDASSGGGTFCSFPYGFSQLNPYEDWAGCKPDFPLPNCDNGWEENKGQCKQQCLDDCMCVVAIYEKTGGYCWKKKYPLSNGRYSTNITRIAFIKVPNSFVPVKKSQSVVVVLALLLGSSAFLNILFFIASIVAIIYLHHKKLNSPWNIDSTLATNVRSYTYKALEQATRGFKQMVGKGAFGTVYKGVLPSDSKRFVAVKKLGKVVEEGEKEFKTEVSVIGQTHHKNLVRLLGYCDEGQHRLLVYEYLSNGSLGNFLFGISRPHWNQRVQIAFGIARGLMYLHEECCTQIIHCDIKPQNIFLDEYFTPRIADFGLAKLLLAEQTRAARTGIRGTIGYFAPEWFRKASISVKVDVYSFGVMLLEIICCKSSVTFALQAEEALIDWAYECYKDKKLDKLIENVEEASNAREACDSGNLVYSRRSFTETLDEKDHTDA</sequence>
<dbReference type="InterPro" id="IPR017441">
    <property type="entry name" value="Protein_kinase_ATP_BS"/>
</dbReference>
<dbReference type="PANTHER" id="PTHR47976:SF2">
    <property type="entry name" value="RECEPTOR-LIKE SERINE_THREONINE-PROTEIN KINASE"/>
    <property type="match status" value="1"/>
</dbReference>
<evidence type="ECO:0000313" key="24">
    <source>
        <dbReference type="Proteomes" id="UP000594261"/>
    </source>
</evidence>
<reference evidence="23 24" key="1">
    <citation type="journal article" date="2016" name="G3 (Bethesda)">
        <title>First Draft Assembly and Annotation of the Genome of a California Endemic Oak Quercus lobata Nee (Fagaceae).</title>
        <authorList>
            <person name="Sork V.L."/>
            <person name="Fitz-Gibbon S.T."/>
            <person name="Puiu D."/>
            <person name="Crepeau M."/>
            <person name="Gugger P.F."/>
            <person name="Sherman R."/>
            <person name="Stevens K."/>
            <person name="Langley C.H."/>
            <person name="Pellegrini M."/>
            <person name="Salzberg S.L."/>
        </authorList>
    </citation>
    <scope>NUCLEOTIDE SEQUENCE [LARGE SCALE GENOMIC DNA]</scope>
    <source>
        <strain evidence="23 24">cv. SW786</strain>
    </source>
</reference>
<dbReference type="Gene3D" id="1.10.510.10">
    <property type="entry name" value="Transferase(Phosphotransferase) domain 1"/>
    <property type="match status" value="1"/>
</dbReference>
<dbReference type="Pfam" id="PF07714">
    <property type="entry name" value="PK_Tyr_Ser-Thr"/>
    <property type="match status" value="1"/>
</dbReference>
<dbReference type="Gramene" id="QL04p002542:mrna">
    <property type="protein sequence ID" value="QL04p002542:mrna"/>
    <property type="gene ID" value="QL04p002542"/>
</dbReference>
<keyword evidence="3" id="KW-0723">Serine/threonine-protein kinase</keyword>
<dbReference type="InterPro" id="IPR000719">
    <property type="entry name" value="Prot_kinase_dom"/>
</dbReference>
<reference evidence="23" key="2">
    <citation type="submission" date="2021-01" db="UniProtKB">
        <authorList>
            <consortium name="EnsemblPlants"/>
        </authorList>
    </citation>
    <scope>IDENTIFICATION</scope>
</reference>
<dbReference type="SUPFAM" id="SSF56112">
    <property type="entry name" value="Protein kinase-like (PK-like)"/>
    <property type="match status" value="1"/>
</dbReference>
<keyword evidence="14" id="KW-0675">Receptor</keyword>
<dbReference type="PANTHER" id="PTHR47976">
    <property type="entry name" value="G-TYPE LECTIN S-RECEPTOR-LIKE SERINE/THREONINE-PROTEIN KINASE SD2-5"/>
    <property type="match status" value="1"/>
</dbReference>
<evidence type="ECO:0000256" key="13">
    <source>
        <dbReference type="ARBA" id="ARBA00023157"/>
    </source>
</evidence>
<dbReference type="EMBL" id="LRBV02000004">
    <property type="status" value="NOT_ANNOTATED_CDS"/>
    <property type="molecule type" value="Genomic_DNA"/>
</dbReference>
<dbReference type="PROSITE" id="PS50927">
    <property type="entry name" value="BULB_LECTIN"/>
    <property type="match status" value="1"/>
</dbReference>
<evidence type="ECO:0000256" key="15">
    <source>
        <dbReference type="ARBA" id="ARBA00023180"/>
    </source>
</evidence>